<feature type="transmembrane region" description="Helical" evidence="7">
    <location>
        <begin position="160"/>
        <end position="185"/>
    </location>
</feature>
<reference evidence="9" key="1">
    <citation type="journal article" date="2014" name="Int. J. Syst. Evol. Microbiol.">
        <title>Complete genome of a new Firmicutes species belonging to the dominant human colonic microbiota ('Ruminococcus bicirculans') reveals two chromosomes and a selective capacity to utilize plant glucans.</title>
        <authorList>
            <consortium name="NISC Comparative Sequencing Program"/>
            <person name="Wegmann U."/>
            <person name="Louis P."/>
            <person name="Goesmann A."/>
            <person name="Henrissat B."/>
            <person name="Duncan S.H."/>
            <person name="Flint H.J."/>
        </authorList>
    </citation>
    <scope>NUCLEOTIDE SEQUENCE</scope>
    <source>
        <strain evidence="9">JCM 17590</strain>
    </source>
</reference>
<accession>A0ABP7ZMW5</accession>
<evidence type="ECO:0000256" key="4">
    <source>
        <dbReference type="ARBA" id="ARBA00022692"/>
    </source>
</evidence>
<keyword evidence="10" id="KW-1185">Reference proteome</keyword>
<comment type="similarity">
    <text evidence="2">Belongs to the DedA family.</text>
</comment>
<feature type="domain" description="VTT" evidence="8">
    <location>
        <begin position="53"/>
        <end position="176"/>
    </location>
</feature>
<evidence type="ECO:0000313" key="10">
    <source>
        <dbReference type="Proteomes" id="UP001415169"/>
    </source>
</evidence>
<dbReference type="InterPro" id="IPR032816">
    <property type="entry name" value="VTT_dom"/>
</dbReference>
<keyword evidence="6 7" id="KW-0472">Membrane</keyword>
<evidence type="ECO:0000256" key="2">
    <source>
        <dbReference type="ARBA" id="ARBA00010792"/>
    </source>
</evidence>
<keyword evidence="3" id="KW-1003">Cell membrane</keyword>
<proteinExistence type="inferred from homology"/>
<protein>
    <recommendedName>
        <fullName evidence="8">VTT domain-containing protein</fullName>
    </recommendedName>
</protein>
<dbReference type="PANTHER" id="PTHR42709">
    <property type="entry name" value="ALKALINE PHOSPHATASE LIKE PROTEIN"/>
    <property type="match status" value="1"/>
</dbReference>
<comment type="subcellular location">
    <subcellularLocation>
        <location evidence="1">Cell membrane</location>
        <topology evidence="1">Multi-pass membrane protein</topology>
    </subcellularLocation>
</comment>
<reference evidence="9" key="2">
    <citation type="submission" date="2023-12" db="EMBL/GenBank/DDBJ databases">
        <authorList>
            <person name="Sun Q."/>
            <person name="Inoue M."/>
        </authorList>
    </citation>
    <scope>NUCLEOTIDE SEQUENCE</scope>
    <source>
        <strain evidence="9">JCM 17590</strain>
    </source>
</reference>
<dbReference type="Pfam" id="PF09335">
    <property type="entry name" value="VTT_dom"/>
    <property type="match status" value="1"/>
</dbReference>
<evidence type="ECO:0000259" key="8">
    <source>
        <dbReference type="Pfam" id="PF09335"/>
    </source>
</evidence>
<feature type="transmembrane region" description="Helical" evidence="7">
    <location>
        <begin position="191"/>
        <end position="212"/>
    </location>
</feature>
<dbReference type="Proteomes" id="UP001415169">
    <property type="component" value="Unassembled WGS sequence"/>
</dbReference>
<name>A0ABP7ZMW5_9MICO</name>
<keyword evidence="4 7" id="KW-0812">Transmembrane</keyword>
<dbReference type="InterPro" id="IPR051311">
    <property type="entry name" value="DedA_domain"/>
</dbReference>
<sequence length="229" mass="23747">MAANSRVTTAARGIRNFKGMDTIGHLITLAAASPWALALVALALVIDGFFPFVPGETLVVATSAAMAAAGGSPWLVLAVAVPAALAGDLIAFHLGRRLGIERWITPKRPRLARAFHYAQRRLEVSPASILLTAKFVPFARVAVSMTAGAGRMPMRRYLPLAATSVTLYTGLHVAIGVLVGSAAFALLGNPVIALAASIAAGLLTGVAIDLLVRAVRARFRRPVVAAVAA</sequence>
<keyword evidence="5 7" id="KW-1133">Transmembrane helix</keyword>
<evidence type="ECO:0000256" key="3">
    <source>
        <dbReference type="ARBA" id="ARBA00022475"/>
    </source>
</evidence>
<dbReference type="PANTHER" id="PTHR42709:SF6">
    <property type="entry name" value="UNDECAPRENYL PHOSPHATE TRANSPORTER A"/>
    <property type="match status" value="1"/>
</dbReference>
<evidence type="ECO:0000256" key="6">
    <source>
        <dbReference type="ARBA" id="ARBA00023136"/>
    </source>
</evidence>
<evidence type="ECO:0000256" key="5">
    <source>
        <dbReference type="ARBA" id="ARBA00022989"/>
    </source>
</evidence>
<evidence type="ECO:0000256" key="1">
    <source>
        <dbReference type="ARBA" id="ARBA00004651"/>
    </source>
</evidence>
<gene>
    <name evidence="9" type="ORF">GCM10022286_27490</name>
</gene>
<evidence type="ECO:0000313" key="9">
    <source>
        <dbReference type="EMBL" id="GAA4164977.1"/>
    </source>
</evidence>
<comment type="caution">
    <text evidence="9">The sequence shown here is derived from an EMBL/GenBank/DDBJ whole genome shotgun (WGS) entry which is preliminary data.</text>
</comment>
<feature type="transmembrane region" description="Helical" evidence="7">
    <location>
        <begin position="26"/>
        <end position="53"/>
    </location>
</feature>
<feature type="transmembrane region" description="Helical" evidence="7">
    <location>
        <begin position="73"/>
        <end position="94"/>
    </location>
</feature>
<organism evidence="9 10">
    <name type="scientific">Gryllotalpicola daejeonensis</name>
    <dbReference type="NCBI Taxonomy" id="993087"/>
    <lineage>
        <taxon>Bacteria</taxon>
        <taxon>Bacillati</taxon>
        <taxon>Actinomycetota</taxon>
        <taxon>Actinomycetes</taxon>
        <taxon>Micrococcales</taxon>
        <taxon>Microbacteriaceae</taxon>
        <taxon>Gryllotalpicola</taxon>
    </lineage>
</organism>
<evidence type="ECO:0000256" key="7">
    <source>
        <dbReference type="SAM" id="Phobius"/>
    </source>
</evidence>
<dbReference type="EMBL" id="BAABBV010000002">
    <property type="protein sequence ID" value="GAA4164977.1"/>
    <property type="molecule type" value="Genomic_DNA"/>
</dbReference>